<sequence>MSNDNFTEVTSESWFSRLGGAIKGILVGIVLIIAALILLFWNEGRSVKEYKTLQEGASSVVSVASDAVDPANAGKLIHTTGKADTKAVLSDPIFGVSANALQLRRVTEMYQWQETSQSETQKKLGGGEETKTTYSYAKTWSASAINSSNFRIPEEHQNPATMPYESNTQVADAVSLGKFSLPSSLVERIDETKPLFIQAADIKNTQLPTGIKLQAGSFYSGADPATPQIGDQRITFEVVNPMEVSVIAKQVRNTLEPYTTSVGGEIELLETGIHSADAIIQHAQDSNVILTWILRLIGFILLVIGINMEFKVLSVIADVLPIAGDIIGAGTGIIAFLLAIIFALVTIATAWIFYRPLLAIILLATVVGVITVIKIKLNKQSKIAA</sequence>
<protein>
    <submittedName>
        <fullName evidence="8">TMEM43 family protein</fullName>
    </submittedName>
</protein>
<keyword evidence="4" id="KW-0256">Endoplasmic reticulum</keyword>
<gene>
    <name evidence="8" type="ORF">J9260_10850</name>
</gene>
<keyword evidence="5 7" id="KW-1133">Transmembrane helix</keyword>
<dbReference type="GO" id="GO:0012505">
    <property type="term" value="C:endomembrane system"/>
    <property type="evidence" value="ECO:0007669"/>
    <property type="project" value="UniProtKB-SubCell"/>
</dbReference>
<evidence type="ECO:0000256" key="3">
    <source>
        <dbReference type="ARBA" id="ARBA00022692"/>
    </source>
</evidence>
<dbReference type="KEGG" id="tun:J9260_10850"/>
<evidence type="ECO:0000313" key="8">
    <source>
        <dbReference type="EMBL" id="QTR52236.1"/>
    </source>
</evidence>
<evidence type="ECO:0000256" key="2">
    <source>
        <dbReference type="ARBA" id="ARBA00004586"/>
    </source>
</evidence>
<evidence type="ECO:0000256" key="4">
    <source>
        <dbReference type="ARBA" id="ARBA00022824"/>
    </source>
</evidence>
<dbReference type="Proteomes" id="UP000672009">
    <property type="component" value="Chromosome"/>
</dbReference>
<dbReference type="RefSeq" id="WP_210217792.1">
    <property type="nucleotide sequence ID" value="NZ_CP072793.1"/>
</dbReference>
<organism evidence="8 9">
    <name type="scientific">Thiothrix unzii</name>
    <dbReference type="NCBI Taxonomy" id="111769"/>
    <lineage>
        <taxon>Bacteria</taxon>
        <taxon>Pseudomonadati</taxon>
        <taxon>Pseudomonadota</taxon>
        <taxon>Gammaproteobacteria</taxon>
        <taxon>Thiotrichales</taxon>
        <taxon>Thiotrichaceae</taxon>
        <taxon>Thiothrix</taxon>
    </lineage>
</organism>
<comment type="subcellular location">
    <subcellularLocation>
        <location evidence="1">Endomembrane system</location>
        <topology evidence="1">Multi-pass membrane protein</topology>
    </subcellularLocation>
    <subcellularLocation>
        <location evidence="2">Endoplasmic reticulum membrane</location>
    </subcellularLocation>
</comment>
<reference evidence="8" key="1">
    <citation type="submission" date="2021-04" db="EMBL/GenBank/DDBJ databases">
        <title>Genomics, taxonomy and metabolism of representatives of sulfur bacteria of the genus Thiothrix: Thiothrix fructosivorans QT, Thiothrix unzii A1T and three new species, Thiothrix subterranea sp. nov., Thiothrix litoralis sp. nov. and 'Candidatus Thiothrix anitrata' sp. nov.</title>
        <authorList>
            <person name="Ravin N.V."/>
            <person name="Smolyakov D."/>
            <person name="Rudenko T.S."/>
            <person name="Mardanov A.V."/>
            <person name="Beletsky A.V."/>
            <person name="Markov N.D."/>
            <person name="Fomenkov A.I."/>
            <person name="Roberts R.J."/>
            <person name="Karnachuk O.V."/>
            <person name="Novikov A."/>
            <person name="Grabovich M.Y."/>
        </authorList>
    </citation>
    <scope>NUCLEOTIDE SEQUENCE</scope>
    <source>
        <strain evidence="8">A1</strain>
    </source>
</reference>
<feature type="transmembrane region" description="Helical" evidence="7">
    <location>
        <begin position="326"/>
        <end position="350"/>
    </location>
</feature>
<evidence type="ECO:0000256" key="5">
    <source>
        <dbReference type="ARBA" id="ARBA00022989"/>
    </source>
</evidence>
<keyword evidence="6 7" id="KW-0472">Membrane</keyword>
<feature type="transmembrane region" description="Helical" evidence="7">
    <location>
        <begin position="357"/>
        <end position="375"/>
    </location>
</feature>
<evidence type="ECO:0000313" key="9">
    <source>
        <dbReference type="Proteomes" id="UP000672009"/>
    </source>
</evidence>
<evidence type="ECO:0000256" key="6">
    <source>
        <dbReference type="ARBA" id="ARBA00023136"/>
    </source>
</evidence>
<dbReference type="Pfam" id="PF07787">
    <property type="entry name" value="TMEM43"/>
    <property type="match status" value="1"/>
</dbReference>
<dbReference type="EMBL" id="CP072793">
    <property type="protein sequence ID" value="QTR52236.1"/>
    <property type="molecule type" value="Genomic_DNA"/>
</dbReference>
<feature type="transmembrane region" description="Helical" evidence="7">
    <location>
        <begin position="288"/>
        <end position="306"/>
    </location>
</feature>
<dbReference type="InterPro" id="IPR012430">
    <property type="entry name" value="TMEM43_fam"/>
</dbReference>
<accession>A0A975IFT8</accession>
<evidence type="ECO:0000256" key="1">
    <source>
        <dbReference type="ARBA" id="ARBA00004127"/>
    </source>
</evidence>
<dbReference type="PANTHER" id="PTHR13416:SF2">
    <property type="entry name" value="TRANSMEMBRANE PROTEIN 43"/>
    <property type="match status" value="1"/>
</dbReference>
<dbReference type="AlphaFoldDB" id="A0A975IFT8"/>
<dbReference type="PANTHER" id="PTHR13416">
    <property type="match status" value="1"/>
</dbReference>
<proteinExistence type="predicted"/>
<keyword evidence="3 7" id="KW-0812">Transmembrane</keyword>
<dbReference type="GO" id="GO:0071763">
    <property type="term" value="P:nuclear membrane organization"/>
    <property type="evidence" value="ECO:0007669"/>
    <property type="project" value="TreeGrafter"/>
</dbReference>
<dbReference type="GO" id="GO:0006629">
    <property type="term" value="P:lipid metabolic process"/>
    <property type="evidence" value="ECO:0007669"/>
    <property type="project" value="TreeGrafter"/>
</dbReference>
<name>A0A975IFT8_9GAMM</name>
<feature type="transmembrane region" description="Helical" evidence="7">
    <location>
        <begin position="20"/>
        <end position="41"/>
    </location>
</feature>
<keyword evidence="9" id="KW-1185">Reference proteome</keyword>
<evidence type="ECO:0000256" key="7">
    <source>
        <dbReference type="SAM" id="Phobius"/>
    </source>
</evidence>